<feature type="region of interest" description="Disordered" evidence="8">
    <location>
        <begin position="57"/>
        <end position="95"/>
    </location>
</feature>
<name>A0ABU2AXW5_9MICC</name>
<dbReference type="SUPFAM" id="SSF55486">
    <property type="entry name" value="Metalloproteases ('zincins'), catalytic domain"/>
    <property type="match status" value="1"/>
</dbReference>
<keyword evidence="12" id="KW-1185">Reference proteome</keyword>
<evidence type="ECO:0000256" key="5">
    <source>
        <dbReference type="ARBA" id="ARBA00022833"/>
    </source>
</evidence>
<dbReference type="InterPro" id="IPR052759">
    <property type="entry name" value="Metalloprotease_M4"/>
</dbReference>
<dbReference type="InterPro" id="IPR013856">
    <property type="entry name" value="Peptidase_M4_domain"/>
</dbReference>
<dbReference type="CDD" id="cd09597">
    <property type="entry name" value="M4_TLP"/>
    <property type="match status" value="1"/>
</dbReference>
<dbReference type="RefSeq" id="WP_310170845.1">
    <property type="nucleotide sequence ID" value="NZ_BAABHE010000002.1"/>
</dbReference>
<keyword evidence="5 7" id="KW-0862">Zinc</keyword>
<evidence type="ECO:0000256" key="3">
    <source>
        <dbReference type="ARBA" id="ARBA00022723"/>
    </source>
</evidence>
<evidence type="ECO:0000256" key="6">
    <source>
        <dbReference type="ARBA" id="ARBA00023049"/>
    </source>
</evidence>
<dbReference type="Pfam" id="PF01447">
    <property type="entry name" value="Peptidase_M4"/>
    <property type="match status" value="1"/>
</dbReference>
<dbReference type="PRINTS" id="PR00730">
    <property type="entry name" value="THERMOLYSIN"/>
</dbReference>
<dbReference type="EMBL" id="JAVDYJ010000001">
    <property type="protein sequence ID" value="MDR7346197.1"/>
    <property type="molecule type" value="Genomic_DNA"/>
</dbReference>
<protein>
    <recommendedName>
        <fullName evidence="7">Neutral metalloproteinase</fullName>
        <ecNumber evidence="7">3.4.24.-</ecNumber>
    </recommendedName>
</protein>
<comment type="similarity">
    <text evidence="1 7">Belongs to the peptidase M4 family.</text>
</comment>
<comment type="cofactor">
    <cofactor evidence="7">
        <name>Zn(2+)</name>
        <dbReference type="ChEBI" id="CHEBI:29105"/>
    </cofactor>
</comment>
<sequence length="427" mass="46420">MRTHPHEARVCSFVPPFILESIVQNGTREEQQAAAATLLVDSSVRIAREVANAAANRHVEEGTAAPPKNRRVSSANNGTELPGTLQRGEGDPATGDAAVDEAYDGLGGTFDLFWEEFGRNSIDDNGMDLNATVHYGEQYNNAFWDGTQMVFGGGDGVIFNRFTIAPDVEGHELAHGVIGSTAGLEYRNQSGALNESIADCIGAMVKQRMLGQTSEQADWLIGAGLLTSGINGVALRSMKAPGTAYDDPKLGKDPQPDHMDKFVETTADYGGVHINSGIPNKAFYLAALALGGHSWERAGKIWYQTLTDSRLSSTASFMEFATLTADNANTLFGESVRDVVIEAWRDVGLEIENVLAWHYNKDVLSTYTTAHSQNAWVFIQDVGWRRIQPLSADGVTNMFMLFTHALAASRKVHIYADKSFIHEAYAV</sequence>
<dbReference type="PANTHER" id="PTHR43579:SF1">
    <property type="entry name" value="NEUTRAL METALLOPROTEINASE"/>
    <property type="match status" value="1"/>
</dbReference>
<evidence type="ECO:0000259" key="10">
    <source>
        <dbReference type="Pfam" id="PF02868"/>
    </source>
</evidence>
<evidence type="ECO:0000256" key="2">
    <source>
        <dbReference type="ARBA" id="ARBA00022670"/>
    </source>
</evidence>
<reference evidence="11 12" key="1">
    <citation type="submission" date="2023-07" db="EMBL/GenBank/DDBJ databases">
        <title>Sequencing the genomes of 1000 actinobacteria strains.</title>
        <authorList>
            <person name="Klenk H.-P."/>
        </authorList>
    </citation>
    <scope>NUCLEOTIDE SEQUENCE [LARGE SCALE GENOMIC DNA]</scope>
    <source>
        <strain evidence="11 12">DSM 22966</strain>
    </source>
</reference>
<dbReference type="GO" id="GO:0008237">
    <property type="term" value="F:metallopeptidase activity"/>
    <property type="evidence" value="ECO:0007669"/>
    <property type="project" value="UniProtKB-KW"/>
</dbReference>
<dbReference type="Gene3D" id="3.10.170.10">
    <property type="match status" value="1"/>
</dbReference>
<keyword evidence="3" id="KW-0479">Metal-binding</keyword>
<dbReference type="Proteomes" id="UP001183794">
    <property type="component" value="Unassembled WGS sequence"/>
</dbReference>
<accession>A0ABU2AXW5</accession>
<dbReference type="Gene3D" id="1.10.390.10">
    <property type="entry name" value="Neutral Protease Domain 2"/>
    <property type="match status" value="1"/>
</dbReference>
<keyword evidence="7" id="KW-0964">Secreted</keyword>
<comment type="caution">
    <text evidence="11">The sequence shown here is derived from an EMBL/GenBank/DDBJ whole genome shotgun (WGS) entry which is preliminary data.</text>
</comment>
<gene>
    <name evidence="11" type="ORF">J2S62_000454</name>
</gene>
<dbReference type="Pfam" id="PF02868">
    <property type="entry name" value="Peptidase_M4_C"/>
    <property type="match status" value="1"/>
</dbReference>
<dbReference type="InterPro" id="IPR001570">
    <property type="entry name" value="Peptidase_M4_C_domain"/>
</dbReference>
<evidence type="ECO:0000256" key="4">
    <source>
        <dbReference type="ARBA" id="ARBA00022801"/>
    </source>
</evidence>
<evidence type="ECO:0000256" key="7">
    <source>
        <dbReference type="RuleBase" id="RU366073"/>
    </source>
</evidence>
<dbReference type="PANTHER" id="PTHR43579">
    <property type="match status" value="1"/>
</dbReference>
<proteinExistence type="inferred from homology"/>
<keyword evidence="6 7" id="KW-0482">Metalloprotease</keyword>
<dbReference type="InterPro" id="IPR023612">
    <property type="entry name" value="Peptidase_M4"/>
</dbReference>
<feature type="domain" description="Peptidase M4" evidence="9">
    <location>
        <begin position="95"/>
        <end position="178"/>
    </location>
</feature>
<evidence type="ECO:0000313" key="11">
    <source>
        <dbReference type="EMBL" id="MDR7346197.1"/>
    </source>
</evidence>
<keyword evidence="4 7" id="KW-0378">Hydrolase</keyword>
<evidence type="ECO:0000256" key="8">
    <source>
        <dbReference type="SAM" id="MobiDB-lite"/>
    </source>
</evidence>
<dbReference type="InterPro" id="IPR027268">
    <property type="entry name" value="Peptidase_M4/M1_CTD_sf"/>
</dbReference>
<feature type="domain" description="Peptidase M4 C-terminal" evidence="10">
    <location>
        <begin position="182"/>
        <end position="348"/>
    </location>
</feature>
<comment type="function">
    <text evidence="7">Extracellular zinc metalloprotease.</text>
</comment>
<keyword evidence="2 7" id="KW-0645">Protease</keyword>
<evidence type="ECO:0000256" key="1">
    <source>
        <dbReference type="ARBA" id="ARBA00009388"/>
    </source>
</evidence>
<dbReference type="EC" id="3.4.24.-" evidence="7"/>
<organism evidence="11 12">
    <name type="scientific">Enteractinococcus fodinae</name>
    <dbReference type="NCBI Taxonomy" id="684663"/>
    <lineage>
        <taxon>Bacteria</taxon>
        <taxon>Bacillati</taxon>
        <taxon>Actinomycetota</taxon>
        <taxon>Actinomycetes</taxon>
        <taxon>Micrococcales</taxon>
        <taxon>Micrococcaceae</taxon>
    </lineage>
</organism>
<evidence type="ECO:0000259" key="9">
    <source>
        <dbReference type="Pfam" id="PF01447"/>
    </source>
</evidence>
<comment type="subcellular location">
    <subcellularLocation>
        <location evidence="7">Secreted</location>
    </subcellularLocation>
</comment>
<evidence type="ECO:0000313" key="12">
    <source>
        <dbReference type="Proteomes" id="UP001183794"/>
    </source>
</evidence>